<gene>
    <name evidence="1" type="ORF">L2E82_01320</name>
</gene>
<dbReference type="EMBL" id="CM042009">
    <property type="protein sequence ID" value="KAI3788550.1"/>
    <property type="molecule type" value="Genomic_DNA"/>
</dbReference>
<sequence>MINVSALKMAEQRRLSLIVSRAIFNVFFTISLAAIVVTVTFTTDSIISNLSIHSVPITLSPFHPGLSNQTFMVLQTKSTAYPIDKPIYIIEEVTQEALFGHYHNPMVASSKLGKEHQTELFNESLPQFDILNSTKLTRGFKKRAQVFFKDECKVRFFMTWISSSWTVFGDRELLALDALFKSNPNSCLMILSNSMDSVYGFRTLKRFTDRGFRVQAITPDLDFLFKNTPAQSWLDHIKNGKVHPGRIPLAQNLSNLIRLAVLYKYGGVYLDTDFIILKDLSRIHNSIGAQSETKSGKWTRLNNAALIFDKNHSLLYKFMEEFAMTFDGNIWGYNGPYLVSRVVEREAITHNLNLTILPRKVFYPLDWEASYRRLIYISRKPNSPEG</sequence>
<proteinExistence type="predicted"/>
<organism evidence="1 2">
    <name type="scientific">Cichorium intybus</name>
    <name type="common">Chicory</name>
    <dbReference type="NCBI Taxonomy" id="13427"/>
    <lineage>
        <taxon>Eukaryota</taxon>
        <taxon>Viridiplantae</taxon>
        <taxon>Streptophyta</taxon>
        <taxon>Embryophyta</taxon>
        <taxon>Tracheophyta</taxon>
        <taxon>Spermatophyta</taxon>
        <taxon>Magnoliopsida</taxon>
        <taxon>eudicotyledons</taxon>
        <taxon>Gunneridae</taxon>
        <taxon>Pentapetalae</taxon>
        <taxon>asterids</taxon>
        <taxon>campanulids</taxon>
        <taxon>Asterales</taxon>
        <taxon>Asteraceae</taxon>
        <taxon>Cichorioideae</taxon>
        <taxon>Cichorieae</taxon>
        <taxon>Cichoriinae</taxon>
        <taxon>Cichorium</taxon>
    </lineage>
</organism>
<keyword evidence="2" id="KW-1185">Reference proteome</keyword>
<dbReference type="Proteomes" id="UP001055811">
    <property type="component" value="Linkage Group LG01"/>
</dbReference>
<reference evidence="2" key="1">
    <citation type="journal article" date="2022" name="Mol. Ecol. Resour.">
        <title>The genomes of chicory, endive, great burdock and yacon provide insights into Asteraceae palaeo-polyploidization history and plant inulin production.</title>
        <authorList>
            <person name="Fan W."/>
            <person name="Wang S."/>
            <person name="Wang H."/>
            <person name="Wang A."/>
            <person name="Jiang F."/>
            <person name="Liu H."/>
            <person name="Zhao H."/>
            <person name="Xu D."/>
            <person name="Zhang Y."/>
        </authorList>
    </citation>
    <scope>NUCLEOTIDE SEQUENCE [LARGE SCALE GENOMIC DNA]</scope>
    <source>
        <strain evidence="2">cv. Punajuju</strain>
    </source>
</reference>
<evidence type="ECO:0000313" key="2">
    <source>
        <dbReference type="Proteomes" id="UP001055811"/>
    </source>
</evidence>
<evidence type="ECO:0000313" key="1">
    <source>
        <dbReference type="EMBL" id="KAI3788550.1"/>
    </source>
</evidence>
<reference evidence="1 2" key="2">
    <citation type="journal article" date="2022" name="Mol. Ecol. Resour.">
        <title>The genomes of chicory, endive, great burdock and yacon provide insights into Asteraceae paleo-polyploidization history and plant inulin production.</title>
        <authorList>
            <person name="Fan W."/>
            <person name="Wang S."/>
            <person name="Wang H."/>
            <person name="Wang A."/>
            <person name="Jiang F."/>
            <person name="Liu H."/>
            <person name="Zhao H."/>
            <person name="Xu D."/>
            <person name="Zhang Y."/>
        </authorList>
    </citation>
    <scope>NUCLEOTIDE SEQUENCE [LARGE SCALE GENOMIC DNA]</scope>
    <source>
        <strain evidence="2">cv. Punajuju</strain>
        <tissue evidence="1">Leaves</tissue>
    </source>
</reference>
<accession>A0ACB9GYG4</accession>
<comment type="caution">
    <text evidence="1">The sequence shown here is derived from an EMBL/GenBank/DDBJ whole genome shotgun (WGS) entry which is preliminary data.</text>
</comment>
<name>A0ACB9GYG4_CICIN</name>
<protein>
    <submittedName>
        <fullName evidence="1">Uncharacterized protein</fullName>
    </submittedName>
</protein>